<organism evidence="3">
    <name type="scientific">Naegleria gruberi</name>
    <name type="common">Amoeba</name>
    <dbReference type="NCBI Taxonomy" id="5762"/>
    <lineage>
        <taxon>Eukaryota</taxon>
        <taxon>Discoba</taxon>
        <taxon>Heterolobosea</taxon>
        <taxon>Tetramitia</taxon>
        <taxon>Eutetramitia</taxon>
        <taxon>Vahlkampfiidae</taxon>
        <taxon>Naegleria</taxon>
    </lineage>
</organism>
<name>D2VUS5_NAEGR</name>
<dbReference type="EMBL" id="GG738900">
    <property type="protein sequence ID" value="EFC39379.1"/>
    <property type="molecule type" value="Genomic_DNA"/>
</dbReference>
<proteinExistence type="predicted"/>
<dbReference type="RefSeq" id="XP_002672123.1">
    <property type="nucleotide sequence ID" value="XM_002672077.1"/>
</dbReference>
<dbReference type="OMA" id="YIQSAND"/>
<feature type="compositionally biased region" description="Polar residues" evidence="1">
    <location>
        <begin position="148"/>
        <end position="157"/>
    </location>
</feature>
<reference evidence="2 3" key="1">
    <citation type="journal article" date="2010" name="Cell">
        <title>The genome of Naegleria gruberi illuminates early eukaryotic versatility.</title>
        <authorList>
            <person name="Fritz-Laylin L.K."/>
            <person name="Prochnik S.E."/>
            <person name="Ginger M.L."/>
            <person name="Dacks J.B."/>
            <person name="Carpenter M.L."/>
            <person name="Field M.C."/>
            <person name="Kuo A."/>
            <person name="Paredez A."/>
            <person name="Chapman J."/>
            <person name="Pham J."/>
            <person name="Shu S."/>
            <person name="Neupane R."/>
            <person name="Cipriano M."/>
            <person name="Mancuso J."/>
            <person name="Tu H."/>
            <person name="Salamov A."/>
            <person name="Lindquist E."/>
            <person name="Shapiro H."/>
            <person name="Lucas S."/>
            <person name="Grigoriev I.V."/>
            <person name="Cande W.Z."/>
            <person name="Fulton C."/>
            <person name="Rokhsar D.S."/>
            <person name="Dawson S.C."/>
        </authorList>
    </citation>
    <scope>NUCLEOTIDE SEQUENCE [LARGE SCALE GENOMIC DNA]</scope>
    <source>
        <strain evidence="2 3">NEG-M</strain>
    </source>
</reference>
<feature type="region of interest" description="Disordered" evidence="1">
    <location>
        <begin position="141"/>
        <end position="186"/>
    </location>
</feature>
<dbReference type="OrthoDB" id="10521220at2759"/>
<gene>
    <name evidence="2" type="ORF">NAEGRDRAFT_81293</name>
</gene>
<evidence type="ECO:0000313" key="2">
    <source>
        <dbReference type="EMBL" id="EFC39379.1"/>
    </source>
</evidence>
<evidence type="ECO:0000313" key="3">
    <source>
        <dbReference type="Proteomes" id="UP000006671"/>
    </source>
</evidence>
<evidence type="ECO:0000256" key="1">
    <source>
        <dbReference type="SAM" id="MobiDB-lite"/>
    </source>
</evidence>
<dbReference type="AlphaFoldDB" id="D2VUS5"/>
<feature type="compositionally biased region" description="Basic residues" evidence="1">
    <location>
        <begin position="160"/>
        <end position="169"/>
    </location>
</feature>
<keyword evidence="3" id="KW-1185">Reference proteome</keyword>
<dbReference type="InParanoid" id="D2VUS5"/>
<dbReference type="Proteomes" id="UP000006671">
    <property type="component" value="Unassembled WGS sequence"/>
</dbReference>
<feature type="region of interest" description="Disordered" evidence="1">
    <location>
        <begin position="361"/>
        <end position="389"/>
    </location>
</feature>
<feature type="compositionally biased region" description="Acidic residues" evidence="1">
    <location>
        <begin position="174"/>
        <end position="186"/>
    </location>
</feature>
<dbReference type="KEGG" id="ngr:NAEGRDRAFT_81293"/>
<dbReference type="GeneID" id="8853579"/>
<protein>
    <submittedName>
        <fullName evidence="2">Predicted protein</fullName>
    </submittedName>
</protein>
<sequence>MSSSIHTISPLFLTPSSAFSNFFSPSRGNTPTSSFCRIDEGGTFERNFNDVFDHLLESTTQIAQSYHHHHHQHHQQQQHDQLLDMVHLFSPSNTELISFDFSSSSCSSSNNTSPLSDESPTLSKRSNLSLTLQVPDVTNSLPKAKKLVTNTLSTTQVKTEKKRKSAPKRKKEEEESICDDEEEDDNCSDLLNQGDRSWKVVQTSEKFAGKLSISITSKTRCEEPCEQVPTKLYSSLKYEIRQQAMLNKNTVKEDLPFLLGRISMVDSQTFEEIQQDNKSNPVLKGVVESALTKKPESKNSKNKETSTCEEYNGVLKVQSSTVSYHHKKINFCWQINYYVPSDLENPIMTLRSAAFKVYARKPSQNKKKKRTTTTSSSQEPPQPIPAVPPSNNLVLNSFEEFENCVEELVGFSMKLTESDRKRSLDLLSTRLLQLDPAYFKQCLDSLHKK</sequence>
<accession>D2VUS5</accession>
<dbReference type="VEuPathDB" id="AmoebaDB:NAEGRDRAFT_81293"/>